<dbReference type="PANTHER" id="PTHR46429:SF1">
    <property type="entry name" value="23S RRNA (GUANOSINE-2'-O-)-METHYLTRANSFERASE RLMB"/>
    <property type="match status" value="1"/>
</dbReference>
<organism evidence="4 5">
    <name type="scientific">Sulfurospirillum halorespirans DSM 13726</name>
    <dbReference type="NCBI Taxonomy" id="1193502"/>
    <lineage>
        <taxon>Bacteria</taxon>
        <taxon>Pseudomonadati</taxon>
        <taxon>Campylobacterota</taxon>
        <taxon>Epsilonproteobacteria</taxon>
        <taxon>Campylobacterales</taxon>
        <taxon>Sulfurospirillaceae</taxon>
        <taxon>Sulfurospirillum</taxon>
    </lineage>
</organism>
<dbReference type="PANTHER" id="PTHR46429">
    <property type="entry name" value="23S RRNA (GUANOSINE-2'-O-)-METHYLTRANSFERASE RLMB"/>
    <property type="match status" value="1"/>
</dbReference>
<dbReference type="CDD" id="cd18103">
    <property type="entry name" value="SpoU-like_RlmB"/>
    <property type="match status" value="1"/>
</dbReference>
<dbReference type="EMBL" id="CP017111">
    <property type="protein sequence ID" value="AOO64007.1"/>
    <property type="molecule type" value="Genomic_DNA"/>
</dbReference>
<gene>
    <name evidence="4" type="ORF">SHALO_0210</name>
</gene>
<dbReference type="KEGG" id="shal:SHALO_0210"/>
<accession>A0A1D7TG94</accession>
<dbReference type="InterPro" id="IPR004441">
    <property type="entry name" value="rRNA_MeTrfase_TrmH"/>
</dbReference>
<dbReference type="GO" id="GO:0003723">
    <property type="term" value="F:RNA binding"/>
    <property type="evidence" value="ECO:0007669"/>
    <property type="project" value="InterPro"/>
</dbReference>
<dbReference type="SUPFAM" id="SSF55315">
    <property type="entry name" value="L30e-like"/>
    <property type="match status" value="1"/>
</dbReference>
<dbReference type="InterPro" id="IPR029028">
    <property type="entry name" value="Alpha/beta_knot_MTases"/>
</dbReference>
<dbReference type="STRING" id="1193502.SHALO_0210"/>
<name>A0A1D7TG94_9BACT</name>
<proteinExistence type="predicted"/>
<dbReference type="SMART" id="SM00967">
    <property type="entry name" value="SpoU_sub_bind"/>
    <property type="match status" value="1"/>
</dbReference>
<dbReference type="SUPFAM" id="SSF75217">
    <property type="entry name" value="alpha/beta knot"/>
    <property type="match status" value="1"/>
</dbReference>
<dbReference type="Pfam" id="PF08032">
    <property type="entry name" value="SpoU_sub_bind"/>
    <property type="match status" value="1"/>
</dbReference>
<reference evidence="5" key="1">
    <citation type="submission" date="2016-08" db="EMBL/GenBank/DDBJ databases">
        <title>Complete genome sequence of the organohalide-respiring Epsilonproteobacterium Sulfurospirillum halorespirans.</title>
        <authorList>
            <person name="Goris T."/>
            <person name="Zimmermann J."/>
            <person name="Schenz B."/>
            <person name="Lemos M."/>
            <person name="Hackermueller J."/>
            <person name="Diekert G."/>
        </authorList>
    </citation>
    <scope>NUCLEOTIDE SEQUENCE [LARGE SCALE GENOMIC DNA]</scope>
    <source>
        <strain>DSM 13726</strain>
        <strain evidence="5">PCE-M2</strain>
    </source>
</reference>
<keyword evidence="2" id="KW-0808">Transferase</keyword>
<evidence type="ECO:0000256" key="1">
    <source>
        <dbReference type="ARBA" id="ARBA00022603"/>
    </source>
</evidence>
<dbReference type="GO" id="GO:0008173">
    <property type="term" value="F:RNA methyltransferase activity"/>
    <property type="evidence" value="ECO:0007669"/>
    <property type="project" value="InterPro"/>
</dbReference>
<dbReference type="InterPro" id="IPR029064">
    <property type="entry name" value="Ribosomal_eL30-like_sf"/>
</dbReference>
<dbReference type="InterPro" id="IPR013123">
    <property type="entry name" value="SpoU_subst-bd"/>
</dbReference>
<dbReference type="GO" id="GO:0006396">
    <property type="term" value="P:RNA processing"/>
    <property type="evidence" value="ECO:0007669"/>
    <property type="project" value="InterPro"/>
</dbReference>
<evidence type="ECO:0000256" key="2">
    <source>
        <dbReference type="ARBA" id="ARBA00022679"/>
    </source>
</evidence>
<dbReference type="PATRIC" id="fig|1193502.14.peg.214"/>
<dbReference type="AlphaFoldDB" id="A0A1D7TG94"/>
<keyword evidence="1 4" id="KW-0489">Methyltransferase</keyword>
<dbReference type="InterPro" id="IPR029026">
    <property type="entry name" value="tRNA_m1G_MTases_N"/>
</dbReference>
<dbReference type="Pfam" id="PF00588">
    <property type="entry name" value="SpoU_methylase"/>
    <property type="match status" value="1"/>
</dbReference>
<dbReference type="InterPro" id="IPR001537">
    <property type="entry name" value="SpoU_MeTrfase"/>
</dbReference>
<dbReference type="Proteomes" id="UP000094609">
    <property type="component" value="Chromosome"/>
</dbReference>
<dbReference type="NCBIfam" id="TIGR00186">
    <property type="entry name" value="rRNA_methyl_3"/>
    <property type="match status" value="1"/>
</dbReference>
<protein>
    <submittedName>
        <fullName evidence="4">rRNA methylase</fullName>
    </submittedName>
</protein>
<evidence type="ECO:0000313" key="5">
    <source>
        <dbReference type="Proteomes" id="UP000094609"/>
    </source>
</evidence>
<sequence>MIIYGKQLFLHLLNHYPSRIETVFLPKQCDPKLFSQIARVTQKICTIDERKAQALCHGGNHQGFIAEIKDFELASFNEIKHGSFLVILDEVTDVGNIGAIVRSAYAFGADGLILSGMKTCNLEAILRTSSAAAFELPIALCPSTRDMLNELKQIGFTLYGADMSGVDVKEVTFAPKRALIMGSEGKGLSPKVKERLDTLISIKMTRAFDSLNVSAAAAVLCDRIANG</sequence>
<dbReference type="RefSeq" id="WP_025343429.1">
    <property type="nucleotide sequence ID" value="NZ_CP017111.1"/>
</dbReference>
<evidence type="ECO:0000313" key="4">
    <source>
        <dbReference type="EMBL" id="AOO64007.1"/>
    </source>
</evidence>
<dbReference type="GO" id="GO:0005829">
    <property type="term" value="C:cytosol"/>
    <property type="evidence" value="ECO:0007669"/>
    <property type="project" value="TreeGrafter"/>
</dbReference>
<feature type="domain" description="RNA 2-O ribose methyltransferase substrate binding" evidence="3">
    <location>
        <begin position="2"/>
        <end position="74"/>
    </location>
</feature>
<keyword evidence="5" id="KW-1185">Reference proteome</keyword>
<dbReference type="Gene3D" id="3.40.1280.10">
    <property type="match status" value="1"/>
</dbReference>
<evidence type="ECO:0000259" key="3">
    <source>
        <dbReference type="SMART" id="SM00967"/>
    </source>
</evidence>
<dbReference type="GO" id="GO:0032259">
    <property type="term" value="P:methylation"/>
    <property type="evidence" value="ECO:0007669"/>
    <property type="project" value="UniProtKB-KW"/>
</dbReference>